<comment type="caution">
    <text evidence="1">The sequence shown here is derived from an EMBL/GenBank/DDBJ whole genome shotgun (WGS) entry which is preliminary data.</text>
</comment>
<protein>
    <submittedName>
        <fullName evidence="1">Uncharacterized protein</fullName>
    </submittedName>
</protein>
<evidence type="ECO:0000313" key="1">
    <source>
        <dbReference type="EMBL" id="KAL0935938.1"/>
    </source>
</evidence>
<dbReference type="Proteomes" id="UP000805649">
    <property type="component" value="Unassembled WGS sequence"/>
</dbReference>
<reference evidence="1 2" key="1">
    <citation type="journal article" date="2020" name="Phytopathology">
        <title>Genome Sequence Resources of Colletotrichum truncatum, C. plurivorum, C. musicola, and C. sojae: Four Species Pathogenic to Soybean (Glycine max).</title>
        <authorList>
            <person name="Rogerio F."/>
            <person name="Boufleur T.R."/>
            <person name="Ciampi-Guillardi M."/>
            <person name="Sukno S.A."/>
            <person name="Thon M.R."/>
            <person name="Massola Junior N.S."/>
            <person name="Baroncelli R."/>
        </authorList>
    </citation>
    <scope>NUCLEOTIDE SEQUENCE [LARGE SCALE GENOMIC DNA]</scope>
    <source>
        <strain evidence="1 2">CMES1059</strain>
    </source>
</reference>
<organism evidence="1 2">
    <name type="scientific">Colletotrichum truncatum</name>
    <name type="common">Anthracnose fungus</name>
    <name type="synonym">Colletotrichum capsici</name>
    <dbReference type="NCBI Taxonomy" id="5467"/>
    <lineage>
        <taxon>Eukaryota</taxon>
        <taxon>Fungi</taxon>
        <taxon>Dikarya</taxon>
        <taxon>Ascomycota</taxon>
        <taxon>Pezizomycotina</taxon>
        <taxon>Sordariomycetes</taxon>
        <taxon>Hypocreomycetidae</taxon>
        <taxon>Glomerellales</taxon>
        <taxon>Glomerellaceae</taxon>
        <taxon>Colletotrichum</taxon>
        <taxon>Colletotrichum truncatum species complex</taxon>
    </lineage>
</organism>
<proteinExistence type="predicted"/>
<name>A0ACC3YVI4_COLTU</name>
<dbReference type="EMBL" id="VUJX02000005">
    <property type="protein sequence ID" value="KAL0935938.1"/>
    <property type="molecule type" value="Genomic_DNA"/>
</dbReference>
<accession>A0ACC3YVI4</accession>
<evidence type="ECO:0000313" key="2">
    <source>
        <dbReference type="Proteomes" id="UP000805649"/>
    </source>
</evidence>
<gene>
    <name evidence="1" type="ORF">CTRU02_208153</name>
</gene>
<sequence length="535" mass="60448">MNYNDQWVPGNLTWDQLNFHSNCTAWGQWLGALVQPDPWQPSQTRGNSLELSAALFFYSVPKHSLQADQLSTLYVEIASWFTYNMAHTPVPAGEAFPDYWLFSPNFTSLVINDPKQKCAAEYCKAAGYTGSQDLSGIGVVVSYFLEALLGTMYLIAFTIHQTILYFKKNKPKKSRPQQAQTVSDRILDSFRGSLDMFLGGAMLIAVAMLGAALYSSITQGEEKRKTNPDLPSGEAVYEMPLSLIASNFSVFPVMLLYALVKHEGHRKWLHRSVLLILWGLSASVVFLAPRAEIDYDERKSGRRNFDCDQRGSQYWQVVKATQFLVIALPLLWLVITLFLTTGFKIPGMVDKPWVKTWRGIWRLLIAWINLFLMWGILAYFAHFRQKIIDTAGGLDKNDEWTFGQVLALAAWVPVVAELFYILAFGLEDSLSGHMPSDYHASNVKNTAQAYTTIGAPLLQTDSTHTQNVNQSSAYNMESMYDLKIIPTTTSSAVVTTPPETSSNLAWNDPSYLPFQQQQPHVQRHQSWDPYYHTGW</sequence>
<keyword evidence="2" id="KW-1185">Reference proteome</keyword>